<dbReference type="Pfam" id="PF23598">
    <property type="entry name" value="LRR_14"/>
    <property type="match status" value="1"/>
</dbReference>
<evidence type="ECO:0000256" key="1">
    <source>
        <dbReference type="ARBA" id="ARBA00022614"/>
    </source>
</evidence>
<name>A0A2Z6PV71_TRISU</name>
<accession>A0A2Z6PV71</accession>
<dbReference type="InterPro" id="IPR050715">
    <property type="entry name" value="LRR-SigEffector_domain"/>
</dbReference>
<evidence type="ECO:0000313" key="5">
    <source>
        <dbReference type="EMBL" id="GAU51839.1"/>
    </source>
</evidence>
<evidence type="ECO:0000259" key="3">
    <source>
        <dbReference type="Pfam" id="PF20160"/>
    </source>
</evidence>
<evidence type="ECO:0000313" key="6">
    <source>
        <dbReference type="Proteomes" id="UP000242715"/>
    </source>
</evidence>
<reference evidence="6" key="1">
    <citation type="journal article" date="2017" name="Front. Plant Sci.">
        <title>Climate Clever Clovers: New Paradigm to Reduce the Environmental Footprint of Ruminants by Breeding Low Methanogenic Forages Utilizing Haplotype Variation.</title>
        <authorList>
            <person name="Kaur P."/>
            <person name="Appels R."/>
            <person name="Bayer P.E."/>
            <person name="Keeble-Gagnere G."/>
            <person name="Wang J."/>
            <person name="Hirakawa H."/>
            <person name="Shirasawa K."/>
            <person name="Vercoe P."/>
            <person name="Stefanova K."/>
            <person name="Durmic Z."/>
            <person name="Nichols P."/>
            <person name="Revell C."/>
            <person name="Isobe S.N."/>
            <person name="Edwards D."/>
            <person name="Erskine W."/>
        </authorList>
    </citation>
    <scope>NUCLEOTIDE SEQUENCE [LARGE SCALE GENOMIC DNA]</scope>
    <source>
        <strain evidence="6">cv. Daliak</strain>
    </source>
</reference>
<dbReference type="PANTHER" id="PTHR45752">
    <property type="entry name" value="LEUCINE-RICH REPEAT-CONTAINING"/>
    <property type="match status" value="1"/>
</dbReference>
<dbReference type="Gene3D" id="3.80.10.10">
    <property type="entry name" value="Ribonuclease Inhibitor"/>
    <property type="match status" value="1"/>
</dbReference>
<dbReference type="Proteomes" id="UP000242715">
    <property type="component" value="Unassembled WGS sequence"/>
</dbReference>
<keyword evidence="1" id="KW-0433">Leucine-rich repeat</keyword>
<dbReference type="InterPro" id="IPR055414">
    <property type="entry name" value="LRR_R13L4/SHOC2-like"/>
</dbReference>
<dbReference type="InterPro" id="IPR032675">
    <property type="entry name" value="LRR_dom_sf"/>
</dbReference>
<dbReference type="PANTHER" id="PTHR45752:SF195">
    <property type="entry name" value="LEUCINE-RICH REPEAT (LRR) FAMILY PROTEIN-RELATED"/>
    <property type="match status" value="1"/>
</dbReference>
<feature type="domain" description="Disease resistance R13L4/SHOC-2-like LRR" evidence="4">
    <location>
        <begin position="72"/>
        <end position="161"/>
    </location>
</feature>
<keyword evidence="6" id="KW-1185">Reference proteome</keyword>
<organism evidence="5 6">
    <name type="scientific">Trifolium subterraneum</name>
    <name type="common">Subterranean clover</name>
    <dbReference type="NCBI Taxonomy" id="3900"/>
    <lineage>
        <taxon>Eukaryota</taxon>
        <taxon>Viridiplantae</taxon>
        <taxon>Streptophyta</taxon>
        <taxon>Embryophyta</taxon>
        <taxon>Tracheophyta</taxon>
        <taxon>Spermatophyta</taxon>
        <taxon>Magnoliopsida</taxon>
        <taxon>eudicotyledons</taxon>
        <taxon>Gunneridae</taxon>
        <taxon>Pentapetalae</taxon>
        <taxon>rosids</taxon>
        <taxon>fabids</taxon>
        <taxon>Fabales</taxon>
        <taxon>Fabaceae</taxon>
        <taxon>Papilionoideae</taxon>
        <taxon>50 kb inversion clade</taxon>
        <taxon>NPAAA clade</taxon>
        <taxon>Hologalegina</taxon>
        <taxon>IRL clade</taxon>
        <taxon>Trifolieae</taxon>
        <taxon>Trifolium</taxon>
    </lineage>
</organism>
<proteinExistence type="predicted"/>
<keyword evidence="2" id="KW-0677">Repeat</keyword>
<dbReference type="AlphaFoldDB" id="A0A2Z6PV71"/>
<protein>
    <submittedName>
        <fullName evidence="5">Uncharacterized protein</fullName>
    </submittedName>
</protein>
<dbReference type="EMBL" id="DF975691">
    <property type="protein sequence ID" value="GAU51839.1"/>
    <property type="molecule type" value="Genomic_DNA"/>
</dbReference>
<dbReference type="OrthoDB" id="1433308at2759"/>
<dbReference type="Pfam" id="PF20160">
    <property type="entry name" value="C-JID"/>
    <property type="match status" value="1"/>
</dbReference>
<dbReference type="InterPro" id="IPR045344">
    <property type="entry name" value="C-JID"/>
</dbReference>
<gene>
    <name evidence="5" type="ORF">TSUD_416220</name>
</gene>
<feature type="domain" description="C-JID" evidence="3">
    <location>
        <begin position="241"/>
        <end position="389"/>
    </location>
</feature>
<evidence type="ECO:0000256" key="2">
    <source>
        <dbReference type="ARBA" id="ARBA00022737"/>
    </source>
</evidence>
<dbReference type="SUPFAM" id="SSF52047">
    <property type="entry name" value="RNI-like"/>
    <property type="match status" value="1"/>
</dbReference>
<sequence length="436" mass="49063">MLQTFPEILEPAESFTHINLTNTAIKDLPSSLEHLVGLQRLKLKLCSNLVSLPNSIVKLSLLSHLDCSGCCRLTEIPNNIGCLSSLTELSLQGSSIVNLPESMVHLSVLKSLDLTDCKRLAVPNNIGCLSSLTKLSLEGSSIVNLPESMAHLSSLKSLNLSGCKLLESVLKLPPNLNQVSAFDCPSIKKMVLNSRSNSREGIFKFHLTNNQEIDAAFWSNIGEEVCIKITDKAYWPVVFCFPGSVVPRWFHYCCKGHSVTMEKVSPNLLIGFALCVVLGPEEDMYAMRIGKARVMYKFGFISDGEMYSYDHCYMPEGISNWSSQDRFINQDHTLIWKHQLNLRIDMERFHDAHSFTFEILDDDDDEPCFLTRIQSSTVKECGICPLYIRKKYDDSDHDESFFSPRIQSSTVKECGISSLHTEKNDDDEPFLPTLIF</sequence>
<evidence type="ECO:0000259" key="4">
    <source>
        <dbReference type="Pfam" id="PF23598"/>
    </source>
</evidence>